<dbReference type="SMART" id="SM00267">
    <property type="entry name" value="GGDEF"/>
    <property type="match status" value="1"/>
</dbReference>
<evidence type="ECO:0000313" key="6">
    <source>
        <dbReference type="EMBL" id="MBI1621629.1"/>
    </source>
</evidence>
<dbReference type="Pfam" id="PF00990">
    <property type="entry name" value="GGDEF"/>
    <property type="match status" value="1"/>
</dbReference>
<evidence type="ECO:0000256" key="3">
    <source>
        <dbReference type="ARBA" id="ARBA00029839"/>
    </source>
</evidence>
<dbReference type="EMBL" id="JADGMQ010000009">
    <property type="protein sequence ID" value="MBI1621629.1"/>
    <property type="molecule type" value="Genomic_DNA"/>
</dbReference>
<dbReference type="Proteomes" id="UP000601789">
    <property type="component" value="Unassembled WGS sequence"/>
</dbReference>
<sequence>MSHAYRPGMNIWIQATDEERATASERLASIVRAHVDDLVKKFYASFLAHDDGAAFLDHSVVTNRLSHSLRNWLLELVSVDPLGDLTKFDQRQVKVGEVHARLKIPNHLVMEGITLLKTEISLKVADLDLDSTETAKTIILLGELMDYALRLMTEAYLTDTDRRTRTDEAFRLLSLGQDIHLERETQRAALMEWSQSVLFSLFGNGSQNIAKLANSAFGLWVRHRGAVIFQGAPQLDSIKTIIQLIDTDVLEQFASDPNAAVANLEVQIGEIRYHLNDLFDAASNIENGRDPLTRTLNRRFLPSVIAREISFAKQTSTPLSVLMVDIDHFKSINDTHGHAVGDAVLSHVADILLTTVRPTDFVFRYGGEEFLIVLVEADTDQTIAIAERIRTRVAQKAANIPDRQPVRATVSVGVAAFEGHPDYQYLINAADEALYLAKKAGRNRVETGRSEQRGLSSS</sequence>
<keyword evidence="7" id="KW-1185">Reference proteome</keyword>
<dbReference type="EC" id="2.7.7.65" evidence="1"/>
<dbReference type="InterPro" id="IPR050469">
    <property type="entry name" value="Diguanylate_Cyclase"/>
</dbReference>
<dbReference type="InterPro" id="IPR043128">
    <property type="entry name" value="Rev_trsase/Diguanyl_cyclase"/>
</dbReference>
<dbReference type="InterPro" id="IPR009050">
    <property type="entry name" value="Globin-like_sf"/>
</dbReference>
<comment type="caution">
    <text evidence="6">The sequence shown here is derived from an EMBL/GenBank/DDBJ whole genome shotgun (WGS) entry which is preliminary data.</text>
</comment>
<dbReference type="InterPro" id="IPR012292">
    <property type="entry name" value="Globin/Proto"/>
</dbReference>
<evidence type="ECO:0000313" key="7">
    <source>
        <dbReference type="Proteomes" id="UP000601789"/>
    </source>
</evidence>
<dbReference type="CDD" id="cd01949">
    <property type="entry name" value="GGDEF"/>
    <property type="match status" value="1"/>
</dbReference>
<dbReference type="NCBIfam" id="TIGR00254">
    <property type="entry name" value="GGDEF"/>
    <property type="match status" value="1"/>
</dbReference>
<evidence type="ECO:0000256" key="2">
    <source>
        <dbReference type="ARBA" id="ARBA00015125"/>
    </source>
</evidence>
<organism evidence="6 7">
    <name type="scientific">Aquamicrobium zhengzhouense</name>
    <dbReference type="NCBI Taxonomy" id="2781738"/>
    <lineage>
        <taxon>Bacteria</taxon>
        <taxon>Pseudomonadati</taxon>
        <taxon>Pseudomonadota</taxon>
        <taxon>Alphaproteobacteria</taxon>
        <taxon>Hyphomicrobiales</taxon>
        <taxon>Phyllobacteriaceae</taxon>
        <taxon>Aquamicrobium</taxon>
    </lineage>
</organism>
<accession>A0ABS0SEB6</accession>
<protein>
    <recommendedName>
        <fullName evidence="2">Diguanylate cyclase DosC</fullName>
        <ecNumber evidence="1">2.7.7.65</ecNumber>
    </recommendedName>
    <alternativeName>
        <fullName evidence="3">Direct oxygen-sensing cyclase</fullName>
    </alternativeName>
</protein>
<dbReference type="InterPro" id="IPR044398">
    <property type="entry name" value="Globin-sensor_dom"/>
</dbReference>
<dbReference type="InterPro" id="IPR048442">
    <property type="entry name" value="DosC_2nd"/>
</dbReference>
<dbReference type="Pfam" id="PF11563">
    <property type="entry name" value="Protoglobin"/>
    <property type="match status" value="1"/>
</dbReference>
<name>A0ABS0SEB6_9HYPH</name>
<dbReference type="PANTHER" id="PTHR45138:SF9">
    <property type="entry name" value="DIGUANYLATE CYCLASE DGCM-RELATED"/>
    <property type="match status" value="1"/>
</dbReference>
<feature type="domain" description="GGDEF" evidence="5">
    <location>
        <begin position="317"/>
        <end position="450"/>
    </location>
</feature>
<dbReference type="InterPro" id="IPR000160">
    <property type="entry name" value="GGDEF_dom"/>
</dbReference>
<evidence type="ECO:0000259" key="5">
    <source>
        <dbReference type="PROSITE" id="PS50887"/>
    </source>
</evidence>
<dbReference type="Gene3D" id="3.30.70.270">
    <property type="match status" value="1"/>
</dbReference>
<dbReference type="SUPFAM" id="SSF46458">
    <property type="entry name" value="Globin-like"/>
    <property type="match status" value="1"/>
</dbReference>
<dbReference type="Gene3D" id="1.10.490.10">
    <property type="entry name" value="Globins"/>
    <property type="match status" value="1"/>
</dbReference>
<dbReference type="InterPro" id="IPR029787">
    <property type="entry name" value="Nucleotide_cyclase"/>
</dbReference>
<proteinExistence type="predicted"/>
<comment type="catalytic activity">
    <reaction evidence="4">
        <text>2 GTP = 3',3'-c-di-GMP + 2 diphosphate</text>
        <dbReference type="Rhea" id="RHEA:24898"/>
        <dbReference type="ChEBI" id="CHEBI:33019"/>
        <dbReference type="ChEBI" id="CHEBI:37565"/>
        <dbReference type="ChEBI" id="CHEBI:58805"/>
        <dbReference type="EC" id="2.7.7.65"/>
    </reaction>
</comment>
<reference evidence="6 7" key="1">
    <citation type="submission" date="2020-10" db="EMBL/GenBank/DDBJ databases">
        <title>Aquamicrobium zhengzhouensis sp. nov., a exopolysaccharide producing bacterium isolated from farmland soil.</title>
        <authorList>
            <person name="Wang X."/>
        </authorList>
    </citation>
    <scope>NUCLEOTIDE SEQUENCE [LARGE SCALE GENOMIC DNA]</scope>
    <source>
        <strain evidence="7">cd-1</strain>
    </source>
</reference>
<dbReference type="PROSITE" id="PS50887">
    <property type="entry name" value="GGDEF"/>
    <property type="match status" value="1"/>
</dbReference>
<evidence type="ECO:0000256" key="1">
    <source>
        <dbReference type="ARBA" id="ARBA00012528"/>
    </source>
</evidence>
<dbReference type="Pfam" id="PF21118">
    <property type="entry name" value="DosC_2nd"/>
    <property type="match status" value="1"/>
</dbReference>
<dbReference type="PANTHER" id="PTHR45138">
    <property type="entry name" value="REGULATORY COMPONENTS OF SENSORY TRANSDUCTION SYSTEM"/>
    <property type="match status" value="1"/>
</dbReference>
<gene>
    <name evidence="6" type="ORF">IOD40_13280</name>
</gene>
<evidence type="ECO:0000256" key="4">
    <source>
        <dbReference type="ARBA" id="ARBA00034247"/>
    </source>
</evidence>
<dbReference type="SUPFAM" id="SSF55073">
    <property type="entry name" value="Nucleotide cyclase"/>
    <property type="match status" value="1"/>
</dbReference>